<gene>
    <name evidence="2" type="ORF">SD10_20205</name>
</gene>
<keyword evidence="3" id="KW-1185">Reference proteome</keyword>
<proteinExistence type="predicted"/>
<dbReference type="InterPro" id="IPR047589">
    <property type="entry name" value="DUF11_rpt"/>
</dbReference>
<reference evidence="2 3" key="1">
    <citation type="journal article" date="2014" name="Curr. Microbiol.">
        <title>Spirosoma radiotolerans sp. nov., a gamma-radiation-resistant bacterium isolated from gamma ray-irradiated soil.</title>
        <authorList>
            <person name="Lee J.J."/>
            <person name="Srinivasan S."/>
            <person name="Lim S."/>
            <person name="Joe M."/>
            <person name="Im S."/>
            <person name="Bae S.I."/>
            <person name="Park K.R."/>
            <person name="Han J.H."/>
            <person name="Park S.H."/>
            <person name="Joo B.M."/>
            <person name="Park S.J."/>
            <person name="Kim M.K."/>
        </authorList>
    </citation>
    <scope>NUCLEOTIDE SEQUENCE [LARGE SCALE GENOMIC DNA]</scope>
    <source>
        <strain evidence="2 3">DG5A</strain>
    </source>
</reference>
<evidence type="ECO:0000259" key="1">
    <source>
        <dbReference type="Pfam" id="PF01345"/>
    </source>
</evidence>
<evidence type="ECO:0000313" key="3">
    <source>
        <dbReference type="Proteomes" id="UP000033054"/>
    </source>
</evidence>
<dbReference type="PATRIC" id="fig|1379870.5.peg.4353"/>
<dbReference type="EMBL" id="CP010429">
    <property type="protein sequence ID" value="AKD56883.1"/>
    <property type="molecule type" value="Genomic_DNA"/>
</dbReference>
<dbReference type="InterPro" id="IPR051172">
    <property type="entry name" value="Chlamydia_OmcB"/>
</dbReference>
<dbReference type="InterPro" id="IPR001434">
    <property type="entry name" value="OmcB-like_DUF11"/>
</dbReference>
<dbReference type="PANTHER" id="PTHR34819">
    <property type="entry name" value="LARGE CYSTEINE-RICH PERIPLASMIC PROTEIN OMCB"/>
    <property type="match status" value="1"/>
</dbReference>
<dbReference type="KEGG" id="srd:SD10_20205"/>
<dbReference type="InterPro" id="IPR013783">
    <property type="entry name" value="Ig-like_fold"/>
</dbReference>
<feature type="domain" description="DUF11" evidence="1">
    <location>
        <begin position="64"/>
        <end position="165"/>
    </location>
</feature>
<evidence type="ECO:0000313" key="2">
    <source>
        <dbReference type="EMBL" id="AKD56883.1"/>
    </source>
</evidence>
<dbReference type="HOGENOM" id="CLU_233662_0_0_10"/>
<dbReference type="Pfam" id="PF01345">
    <property type="entry name" value="DUF11"/>
    <property type="match status" value="2"/>
</dbReference>
<name>A0A0E3ZYM2_9BACT</name>
<dbReference type="RefSeq" id="WP_046576280.1">
    <property type="nucleotide sequence ID" value="NZ_CP010429.1"/>
</dbReference>
<dbReference type="Gene3D" id="2.60.40.10">
    <property type="entry name" value="Immunoglobulins"/>
    <property type="match status" value="1"/>
</dbReference>
<feature type="domain" description="DUF11" evidence="1">
    <location>
        <begin position="1706"/>
        <end position="1807"/>
    </location>
</feature>
<protein>
    <recommendedName>
        <fullName evidence="1">DUF11 domain-containing protein</fullName>
    </recommendedName>
</protein>
<dbReference type="NCBIfam" id="TIGR01451">
    <property type="entry name" value="B_ant_repeat"/>
    <property type="match status" value="2"/>
</dbReference>
<dbReference type="Proteomes" id="UP000033054">
    <property type="component" value="Chromosome"/>
</dbReference>
<organism evidence="2 3">
    <name type="scientific">Spirosoma radiotolerans</name>
    <dbReference type="NCBI Taxonomy" id="1379870"/>
    <lineage>
        <taxon>Bacteria</taxon>
        <taxon>Pseudomonadati</taxon>
        <taxon>Bacteroidota</taxon>
        <taxon>Cytophagia</taxon>
        <taxon>Cytophagales</taxon>
        <taxon>Cytophagaceae</taxon>
        <taxon>Spirosoma</taxon>
    </lineage>
</organism>
<dbReference type="PANTHER" id="PTHR34819:SF5">
    <property type="entry name" value="CONSERVED REPEAT DOMAIN PROTEIN"/>
    <property type="match status" value="1"/>
</dbReference>
<accession>A0A0E3ZYM2</accession>
<sequence>MKIHINKVGPAKQTGSFAMDYRHTNGLFRTYELNFFLKRLVLLFSLLIGLSRPAGAQTTANSVTLTNFADKSQATQGQTITHTLVLTNTGTTTVNGLVVRDSISTGLRYVPNTSSTPPGTTFTVGVPISTWSVASLSAGQSLSLTYQAVADSSGVLYSLATIPGDTAASCTSIPIKVCEGDTYLFQLTAPAGRSSYQWFKNGVEITGQTTRVLNVSAPGSYSLAVDNTTGKCPDFSLCPFIIEQYALPAFQASVLPASCSGSTAQANGQIKLTGFGATNTYQYSEGTDFNPSASLSGTPVVIPSDGLIASNLPNPVTNKTYTIRVYNESGCYVEKTVTLVPASCCSLVATATPGTCDVVTNTFSNTVAVTVVNPTAGVLTINDGPLSQTVATTGSGTVTAVFTGITSDGSTHTVTASLAGCSSTSATYTAPASCSVAPAQPSLALSVSPGTCVPATNQYTLSGTISLSAALAATLTLTDGTSSTTLAVTAGQTSAPFTLDGLLSGSGSHTLTVSGAGYAQTSATYTAPASCSVAPAQPSLALSVSLGACVPATNQYTLSGTISLSAALAATLTLTDGTSSTTLAVTAGQTSAPFTLDGLLSGSGSHTLTVSGAGYAQVAASYTAPASCSVAPAQPSLALSVNPGACVPATNQYTLSGTISLSAALAATLTLTDGTSSTTLAVTAGQTSAPFTLDGLLSGSGSHTLTVSGAGYAQTSATYTAPASCSVAPAQPSLALSVNPGACVPATNQYTLSGTISLSAALAATLTLTDGTSSTTLAVTAGQTSAPFTLDGLLSGSGSHTLTVSGAGYAQTSATYTAPASCSVAPAQPSLALSVSPGACVPATNQYTLSGTISLSAALAATLTLTDGTSSTTLAVTAGQTSAPFTLDGLLSGSGSHTLTVSGAGYAQVAASYTAPASCSVAPAQPSLALSVNPGACVPATNQYTLSGTISLSAALAATLTLTDGTSSTTLAVTAGQTSAPFTLDGLLSGSGSHTLTVSGAGYAQTSATYTAPASCSVAPAQPSLALSVNPGACVPATNQYTLSGTISLSAALAATLTLTDGTSSTTLAVTAGQTSAPFTLDGLLSGSGSHTLTVSGAGYAQTSATYTAPASCSVAPAQPSLALSVNPGACVPATNQYTLSGTISLSAALAATLTLTDGTSSTTLAVTAGQTSAPFTLDGLLSGSGSHTLTVSGAGYAQTSATYTAPASCSVAPAQPSLALSVNPGACVPATNQYTLSGTISLSAALAATLTLTDGTSSTTLAVTAGQTSAPFTLDGLLSGSGSHTLTVSGAGYAQTSATYTAPASCSVAPAQPSLALSVNPGACVPATNQYTLSGTISLSAALAATLTLTDGTSSTTLAVTAGQTSAPFTLDGLLSGSGSHTLTVSGAGYAQVAASYTAPASCSVAPAQPSLALSVSPGACVPATNQYTLSGTISLSAALAATLTLTDGTSSTTLAVTAGQTSAPFTLDGLLSGSGSHTLTVSGAGYAQTSATYTAPASCSVAPAQPSLALSVSPGACVPATNQYTLSGTISLSAALAATLTLTDGTSSTTLAVTAGQTSAPFTLDGLLSGSSSHTLTVSGAGYAQVAASYTAPASCSVAPALSGLTLSVVDPGVCNPGSNLYTSTGVIALANAPAGMATVTDGTTTTSVLISAGATSVAYSLTGLPSGSGAHTVTVYFVSQSASTTYVAPESCTVASSVPAVVALKQVVDKSRAKIGELISYTIVLTNTGVGSATATTVQLTKAAGLVYVANSAIPPAGTTFNPGVTVSSWTIASISAGQSLSLTYQAMADSSGIFQNTASIPGDTARVCTSIPAKVCVGESYLFRLTAAPGRSQYLWSRTFQGVTTQLTSFTTNVLEVTQPGEYKLTVDNQVGQCPDFSCCPFIVEEDSLPTFQASARPATCVGSTAQANGQLVISGFQPSYTYQYSVGSSFNEAASSSGVAKAIPAGGVLTSALANPATAQAYTIRVYNASGCYRDITVLLIPAVCGCPADVCVPFVINQTKRARRISDPH</sequence>
<dbReference type="STRING" id="1379870.SD10_20205"/>